<dbReference type="InterPro" id="IPR024344">
    <property type="entry name" value="MDMPI_metal-binding"/>
</dbReference>
<dbReference type="Pfam" id="PF07398">
    <property type="entry name" value="MDMPI_C"/>
    <property type="match status" value="1"/>
</dbReference>
<dbReference type="InterPro" id="IPR034660">
    <property type="entry name" value="DinB/YfiT-like"/>
</dbReference>
<sequence>MPTVWTYERYLDAMAAGATAYVTTVAGTDPTTPVPTCPQWTLADLHRHHGTTYRWVDHLVRTGTRARIWSRDVPKELPDDPAALPDWVAAGAGRLLDTLRGTDPDSPLWTWGAGRTARFWPRRVLHEATVHGADATIALGGSPTVDPDIAADGIEEFLLNLPHAAWIAPRLAGAGPDGASILLRPNGSADGWRILFTEGWFEWGRGDEGTAEVTGSPGDLLLLLYGRLGAGDPRLTVSGTGSLLTDWLSVLTF</sequence>
<dbReference type="NCBIfam" id="TIGR03083">
    <property type="entry name" value="maleylpyruvate isomerase family mycothiol-dependent enzyme"/>
    <property type="match status" value="1"/>
</dbReference>
<dbReference type="GO" id="GO:0046872">
    <property type="term" value="F:metal ion binding"/>
    <property type="evidence" value="ECO:0007669"/>
    <property type="project" value="InterPro"/>
</dbReference>
<dbReference type="AlphaFoldDB" id="A0A8J3J6D1"/>
<proteinExistence type="predicted"/>
<keyword evidence="4" id="KW-1185">Reference proteome</keyword>
<dbReference type="Proteomes" id="UP000612808">
    <property type="component" value="Unassembled WGS sequence"/>
</dbReference>
<evidence type="ECO:0000259" key="2">
    <source>
        <dbReference type="Pfam" id="PF11716"/>
    </source>
</evidence>
<evidence type="ECO:0000313" key="3">
    <source>
        <dbReference type="EMBL" id="GID12865.1"/>
    </source>
</evidence>
<name>A0A8J3J6D1_9ACTN</name>
<accession>A0A8J3J6D1</accession>
<organism evidence="3 4">
    <name type="scientific">Actinocatenispora rupis</name>
    <dbReference type="NCBI Taxonomy" id="519421"/>
    <lineage>
        <taxon>Bacteria</taxon>
        <taxon>Bacillati</taxon>
        <taxon>Actinomycetota</taxon>
        <taxon>Actinomycetes</taxon>
        <taxon>Micromonosporales</taxon>
        <taxon>Micromonosporaceae</taxon>
        <taxon>Actinocatenispora</taxon>
    </lineage>
</organism>
<dbReference type="InterPro" id="IPR017517">
    <property type="entry name" value="Maleyloyr_isom"/>
</dbReference>
<dbReference type="SUPFAM" id="SSF109854">
    <property type="entry name" value="DinB/YfiT-like putative metalloenzymes"/>
    <property type="match status" value="1"/>
</dbReference>
<feature type="domain" description="MDMPI C-terminal" evidence="1">
    <location>
        <begin position="148"/>
        <end position="241"/>
    </location>
</feature>
<dbReference type="PANTHER" id="PTHR40758">
    <property type="entry name" value="CONSERVED PROTEIN"/>
    <property type="match status" value="1"/>
</dbReference>
<protein>
    <recommendedName>
        <fullName evidence="5">TIGR03083 family protein</fullName>
    </recommendedName>
</protein>
<feature type="domain" description="Mycothiol-dependent maleylpyruvate isomerase metal-binding" evidence="2">
    <location>
        <begin position="14"/>
        <end position="135"/>
    </location>
</feature>
<evidence type="ECO:0008006" key="5">
    <source>
        <dbReference type="Google" id="ProtNLM"/>
    </source>
</evidence>
<comment type="caution">
    <text evidence="3">The sequence shown here is derived from an EMBL/GenBank/DDBJ whole genome shotgun (WGS) entry which is preliminary data.</text>
</comment>
<dbReference type="PANTHER" id="PTHR40758:SF1">
    <property type="entry name" value="CONSERVED PROTEIN"/>
    <property type="match status" value="1"/>
</dbReference>
<dbReference type="InterPro" id="IPR010872">
    <property type="entry name" value="MDMPI_C-term_domain"/>
</dbReference>
<dbReference type="Pfam" id="PF11716">
    <property type="entry name" value="MDMPI_N"/>
    <property type="match status" value="1"/>
</dbReference>
<dbReference type="GO" id="GO:0005886">
    <property type="term" value="C:plasma membrane"/>
    <property type="evidence" value="ECO:0007669"/>
    <property type="project" value="TreeGrafter"/>
</dbReference>
<evidence type="ECO:0000313" key="4">
    <source>
        <dbReference type="Proteomes" id="UP000612808"/>
    </source>
</evidence>
<gene>
    <name evidence="3" type="ORF">Aru02nite_37540</name>
</gene>
<dbReference type="EMBL" id="BOMB01000021">
    <property type="protein sequence ID" value="GID12865.1"/>
    <property type="molecule type" value="Genomic_DNA"/>
</dbReference>
<evidence type="ECO:0000259" key="1">
    <source>
        <dbReference type="Pfam" id="PF07398"/>
    </source>
</evidence>
<reference evidence="3" key="1">
    <citation type="submission" date="2021-01" db="EMBL/GenBank/DDBJ databases">
        <title>Whole genome shotgun sequence of Actinocatenispora rupis NBRC 107355.</title>
        <authorList>
            <person name="Komaki H."/>
            <person name="Tamura T."/>
        </authorList>
    </citation>
    <scope>NUCLEOTIDE SEQUENCE</scope>
    <source>
        <strain evidence="3">NBRC 107355</strain>
    </source>
</reference>